<accession>A0A174NB27</accession>
<dbReference type="PROSITE" id="PS00455">
    <property type="entry name" value="AMP_BINDING"/>
    <property type="match status" value="1"/>
</dbReference>
<dbReference type="EMBL" id="QSIF01000007">
    <property type="protein sequence ID" value="RHC74829.1"/>
    <property type="molecule type" value="Genomic_DNA"/>
</dbReference>
<dbReference type="EMBL" id="WCUA01000020">
    <property type="protein sequence ID" value="KAB4183297.1"/>
    <property type="molecule type" value="Genomic_DNA"/>
</dbReference>
<dbReference type="EMBL" id="QSEE01000002">
    <property type="protein sequence ID" value="RGZ50915.1"/>
    <property type="molecule type" value="Genomic_DNA"/>
</dbReference>
<dbReference type="GO" id="GO:0031956">
    <property type="term" value="F:medium-chain fatty acid-CoA ligase activity"/>
    <property type="evidence" value="ECO:0007669"/>
    <property type="project" value="TreeGrafter"/>
</dbReference>
<evidence type="ECO:0000313" key="10">
    <source>
        <dbReference type="Proteomes" id="UP000283684"/>
    </source>
</evidence>
<evidence type="ECO:0000313" key="12">
    <source>
        <dbReference type="Proteomes" id="UP000442334"/>
    </source>
</evidence>
<dbReference type="AlphaFoldDB" id="A0A174NB27"/>
<evidence type="ECO:0000313" key="6">
    <source>
        <dbReference type="EMBL" id="KAB4188034.1"/>
    </source>
</evidence>
<dbReference type="GO" id="GO:0006631">
    <property type="term" value="P:fatty acid metabolic process"/>
    <property type="evidence" value="ECO:0007669"/>
    <property type="project" value="TreeGrafter"/>
</dbReference>
<name>A0A174NB27_BACUN</name>
<gene>
    <name evidence="4" type="primary">aas</name>
    <name evidence="8" type="ORF">DW831_06650</name>
    <name evidence="7" type="ORF">DW988_03665</name>
    <name evidence="4" type="ORF">ERS852554_00810</name>
    <name evidence="5" type="ORF">GAQ34_16020</name>
    <name evidence="6" type="ORF">GAQ44_01850</name>
</gene>
<evidence type="ECO:0000313" key="7">
    <source>
        <dbReference type="EMBL" id="RGZ50915.1"/>
    </source>
</evidence>
<keyword evidence="2 4" id="KW-0436">Ligase</keyword>
<dbReference type="PANTHER" id="PTHR43201">
    <property type="entry name" value="ACYL-COA SYNTHETASE"/>
    <property type="match status" value="1"/>
</dbReference>
<evidence type="ECO:0000256" key="1">
    <source>
        <dbReference type="ARBA" id="ARBA00006432"/>
    </source>
</evidence>
<dbReference type="SUPFAM" id="SSF56801">
    <property type="entry name" value="Acetyl-CoA synthetase-like"/>
    <property type="match status" value="1"/>
</dbReference>
<dbReference type="EMBL" id="WCTY01000002">
    <property type="protein sequence ID" value="KAB4188034.1"/>
    <property type="molecule type" value="Genomic_DNA"/>
</dbReference>
<dbReference type="Pfam" id="PF00501">
    <property type="entry name" value="AMP-binding"/>
    <property type="match status" value="1"/>
</dbReference>
<dbReference type="Gene3D" id="3.40.50.12780">
    <property type="entry name" value="N-terminal domain of ligase-like"/>
    <property type="match status" value="1"/>
</dbReference>
<dbReference type="InterPro" id="IPR000873">
    <property type="entry name" value="AMP-dep_synth/lig_dom"/>
</dbReference>
<protein>
    <submittedName>
        <fullName evidence="5">AMP-binding protein</fullName>
    </submittedName>
    <submittedName>
        <fullName evidence="7">AMP-dependent synthetase</fullName>
    </submittedName>
    <submittedName>
        <fullName evidence="4">O-succinylbenzoate--CoA ligase</fullName>
        <ecNumber evidence="4">6.2.1.26</ecNumber>
    </submittedName>
</protein>
<reference evidence="4 9" key="1">
    <citation type="submission" date="2015-09" db="EMBL/GenBank/DDBJ databases">
        <authorList>
            <consortium name="Pathogen Informatics"/>
        </authorList>
    </citation>
    <scope>NUCLEOTIDE SEQUENCE [LARGE SCALE GENOMIC DNA]</scope>
    <source>
        <strain evidence="4 9">2789STDY5834942</strain>
    </source>
</reference>
<evidence type="ECO:0000256" key="2">
    <source>
        <dbReference type="ARBA" id="ARBA00022598"/>
    </source>
</evidence>
<evidence type="ECO:0000313" key="11">
    <source>
        <dbReference type="Proteomes" id="UP000284514"/>
    </source>
</evidence>
<sequence>MGLNVITDRGEHFSKEELRIEMDKFGQQMPERSLIFLLCSNTIGSLIGYLGCLEHRIVPIMLDSTKDLDSLHNLQNVYRPNYVWAPTDAKFVEGDTPIYECQGYGLYKGDSEDANLYKDLGLLLTTSGSTGSPKLVRLSYENVKANAESIAEYLSIDENERPITSLPMYYSYGISVINSHYIKDATLLLTDHPVIQKLFWMFAQDEKATSIAGVPFTYEMLRRLRIFKMDLPYLKTMTQAGGKLNAKLAKEYIENAQATGKRFFVMYGQTEATARMSYLPLDKALEKYASIGIAIPGGRFAILDVNGNEITESDVDGELEYWGKNVSLGYGECREDLQKGDENHGVLKTGDVARRDADGYYYITGRMKRFLKIYGNRVNLDATEQFLKAVTLSVACVGVDDKMTVFITDESKKDAVKDLLMQKTGINTRAFDVRVIDAIPIKSSGKLDYRVLQAQL</sequence>
<dbReference type="PANTHER" id="PTHR43201:SF5">
    <property type="entry name" value="MEDIUM-CHAIN ACYL-COA LIGASE ACSF2, MITOCHONDRIAL"/>
    <property type="match status" value="1"/>
</dbReference>
<feature type="domain" description="AMP-dependent synthetase/ligase" evidence="3">
    <location>
        <begin position="33"/>
        <end position="330"/>
    </location>
</feature>
<dbReference type="InterPro" id="IPR042099">
    <property type="entry name" value="ANL_N_sf"/>
</dbReference>
<dbReference type="EC" id="6.2.1.26" evidence="4"/>
<reference evidence="10 11" key="2">
    <citation type="submission" date="2018-08" db="EMBL/GenBank/DDBJ databases">
        <title>A genome reference for cultivated species of the human gut microbiota.</title>
        <authorList>
            <person name="Zou Y."/>
            <person name="Xue W."/>
            <person name="Luo G."/>
        </authorList>
    </citation>
    <scope>NUCLEOTIDE SEQUENCE [LARGE SCALE GENOMIC DNA]</scope>
    <source>
        <strain evidence="8 11">AM34-25</strain>
        <strain evidence="7 10">AM50-4</strain>
    </source>
</reference>
<comment type="similarity">
    <text evidence="1">Belongs to the ATP-dependent AMP-binding enzyme family.</text>
</comment>
<proteinExistence type="inferred from homology"/>
<dbReference type="Proteomes" id="UP000284514">
    <property type="component" value="Unassembled WGS sequence"/>
</dbReference>
<dbReference type="Proteomes" id="UP000283684">
    <property type="component" value="Unassembled WGS sequence"/>
</dbReference>
<evidence type="ECO:0000313" key="9">
    <source>
        <dbReference type="Proteomes" id="UP000095788"/>
    </source>
</evidence>
<reference evidence="12 13" key="3">
    <citation type="journal article" date="2019" name="Nat. Med.">
        <title>A library of human gut bacterial isolates paired with longitudinal multiomics data enables mechanistic microbiome research.</title>
        <authorList>
            <person name="Poyet M."/>
            <person name="Groussin M."/>
            <person name="Gibbons S.M."/>
            <person name="Avila-Pacheco J."/>
            <person name="Jiang X."/>
            <person name="Kearney S.M."/>
            <person name="Perrotta A.R."/>
            <person name="Berdy B."/>
            <person name="Zhao S."/>
            <person name="Lieberman T.D."/>
            <person name="Swanson P.K."/>
            <person name="Smith M."/>
            <person name="Roesemann S."/>
            <person name="Alexander J.E."/>
            <person name="Rich S.A."/>
            <person name="Livny J."/>
            <person name="Vlamakis H."/>
            <person name="Clish C."/>
            <person name="Bullock K."/>
            <person name="Deik A."/>
            <person name="Scott J."/>
            <person name="Pierce K.A."/>
            <person name="Xavier R.J."/>
            <person name="Alm E.J."/>
        </authorList>
    </citation>
    <scope>NUCLEOTIDE SEQUENCE [LARGE SCALE GENOMIC DNA]</scope>
    <source>
        <strain evidence="6 13">BIOML-A19</strain>
        <strain evidence="5 12">BIOML-A21</strain>
    </source>
</reference>
<dbReference type="GO" id="GO:0008756">
    <property type="term" value="F:o-succinylbenzoate-CoA ligase activity"/>
    <property type="evidence" value="ECO:0007669"/>
    <property type="project" value="UniProtKB-EC"/>
</dbReference>
<evidence type="ECO:0000313" key="13">
    <source>
        <dbReference type="Proteomes" id="UP000487221"/>
    </source>
</evidence>
<evidence type="ECO:0000313" key="8">
    <source>
        <dbReference type="EMBL" id="RHC74829.1"/>
    </source>
</evidence>
<dbReference type="Proteomes" id="UP000487221">
    <property type="component" value="Unassembled WGS sequence"/>
</dbReference>
<evidence type="ECO:0000313" key="5">
    <source>
        <dbReference type="EMBL" id="KAB4183297.1"/>
    </source>
</evidence>
<organism evidence="4 9">
    <name type="scientific">Bacteroides uniformis</name>
    <dbReference type="NCBI Taxonomy" id="820"/>
    <lineage>
        <taxon>Bacteria</taxon>
        <taxon>Pseudomonadati</taxon>
        <taxon>Bacteroidota</taxon>
        <taxon>Bacteroidia</taxon>
        <taxon>Bacteroidales</taxon>
        <taxon>Bacteroidaceae</taxon>
        <taxon>Bacteroides</taxon>
    </lineage>
</organism>
<dbReference type="RefSeq" id="WP_057281222.1">
    <property type="nucleotide sequence ID" value="NZ_CP072220.1"/>
</dbReference>
<evidence type="ECO:0000313" key="4">
    <source>
        <dbReference type="EMBL" id="CUP45912.1"/>
    </source>
</evidence>
<dbReference type="InterPro" id="IPR020845">
    <property type="entry name" value="AMP-binding_CS"/>
</dbReference>
<dbReference type="EMBL" id="CZBF01000001">
    <property type="protein sequence ID" value="CUP45912.1"/>
    <property type="molecule type" value="Genomic_DNA"/>
</dbReference>
<evidence type="ECO:0000259" key="3">
    <source>
        <dbReference type="Pfam" id="PF00501"/>
    </source>
</evidence>
<dbReference type="Proteomes" id="UP000095788">
    <property type="component" value="Unassembled WGS sequence"/>
</dbReference>
<dbReference type="Proteomes" id="UP000442334">
    <property type="component" value="Unassembled WGS sequence"/>
</dbReference>